<dbReference type="EMBL" id="JAZHRV010000001">
    <property type="protein sequence ID" value="MEH2560106.1"/>
    <property type="molecule type" value="Genomic_DNA"/>
</dbReference>
<evidence type="ECO:0000313" key="1">
    <source>
        <dbReference type="EMBL" id="MEH2560106.1"/>
    </source>
</evidence>
<evidence type="ECO:0000313" key="2">
    <source>
        <dbReference type="Proteomes" id="UP001364224"/>
    </source>
</evidence>
<accession>A0ABU8BPU5</accession>
<keyword evidence="2" id="KW-1185">Reference proteome</keyword>
<sequence>MATVTTSRNIGSLCRELEKLTCDLRTLSQGSRPSEQDLQACPLLDRWSFGFLPAPCLLGAISHHPIFGARPHIHTSELVLIDPDKRWARTWSKFYRLGKQVVPEIENV</sequence>
<organism evidence="1 2">
    <name type="scientific">Bradyrhizobium algeriense</name>
    <dbReference type="NCBI Taxonomy" id="634784"/>
    <lineage>
        <taxon>Bacteria</taxon>
        <taxon>Pseudomonadati</taxon>
        <taxon>Pseudomonadota</taxon>
        <taxon>Alphaproteobacteria</taxon>
        <taxon>Hyphomicrobiales</taxon>
        <taxon>Nitrobacteraceae</taxon>
        <taxon>Bradyrhizobium</taxon>
    </lineage>
</organism>
<proteinExistence type="predicted"/>
<dbReference type="InterPro" id="IPR046574">
    <property type="entry name" value="DUF6634"/>
</dbReference>
<name>A0ABU8BPU5_9BRAD</name>
<reference evidence="1 2" key="1">
    <citation type="submission" date="2024-02" db="EMBL/GenBank/DDBJ databases">
        <title>Adaptive strategies in a cosmopolitan and abundant soil bacterium.</title>
        <authorList>
            <person name="Carini P."/>
        </authorList>
    </citation>
    <scope>NUCLEOTIDE SEQUENCE [LARGE SCALE GENOMIC DNA]</scope>
    <source>
        <strain evidence="1 2">AZCC 1608</strain>
    </source>
</reference>
<dbReference type="RefSeq" id="WP_417021226.1">
    <property type="nucleotide sequence ID" value="NZ_JAZHRV010000001.1"/>
</dbReference>
<protein>
    <submittedName>
        <fullName evidence="1">Uncharacterized protein</fullName>
    </submittedName>
</protein>
<dbReference type="Pfam" id="PF20339">
    <property type="entry name" value="DUF6634"/>
    <property type="match status" value="1"/>
</dbReference>
<comment type="caution">
    <text evidence="1">The sequence shown here is derived from an EMBL/GenBank/DDBJ whole genome shotgun (WGS) entry which is preliminary data.</text>
</comment>
<dbReference type="Proteomes" id="UP001364224">
    <property type="component" value="Unassembled WGS sequence"/>
</dbReference>
<gene>
    <name evidence="1" type="ORF">V1286_007635</name>
</gene>